<dbReference type="GO" id="GO:0005886">
    <property type="term" value="C:plasma membrane"/>
    <property type="evidence" value="ECO:0007669"/>
    <property type="project" value="TreeGrafter"/>
</dbReference>
<dbReference type="EC" id="2.7.7.65" evidence="1"/>
<dbReference type="SUPFAM" id="SSF55073">
    <property type="entry name" value="Nucleotide cyclase"/>
    <property type="match status" value="1"/>
</dbReference>
<organism evidence="8 9">
    <name type="scientific">Bythopirellula polymerisocia</name>
    <dbReference type="NCBI Taxonomy" id="2528003"/>
    <lineage>
        <taxon>Bacteria</taxon>
        <taxon>Pseudomonadati</taxon>
        <taxon>Planctomycetota</taxon>
        <taxon>Planctomycetia</taxon>
        <taxon>Pirellulales</taxon>
        <taxon>Lacipirellulaceae</taxon>
        <taxon>Bythopirellula</taxon>
    </lineage>
</organism>
<dbReference type="CDD" id="cd00130">
    <property type="entry name" value="PAS"/>
    <property type="match status" value="1"/>
</dbReference>
<dbReference type="AlphaFoldDB" id="A0A5C6CS86"/>
<dbReference type="GO" id="GO:0052621">
    <property type="term" value="F:diguanylate cyclase activity"/>
    <property type="evidence" value="ECO:0007669"/>
    <property type="project" value="UniProtKB-EC"/>
</dbReference>
<dbReference type="InterPro" id="IPR043128">
    <property type="entry name" value="Rev_trsase/Diguanyl_cyclase"/>
</dbReference>
<dbReference type="InterPro" id="IPR013767">
    <property type="entry name" value="PAS_fold"/>
</dbReference>
<evidence type="ECO:0000256" key="3">
    <source>
        <dbReference type="SAM" id="MobiDB-lite"/>
    </source>
</evidence>
<feature type="region of interest" description="Disordered" evidence="3">
    <location>
        <begin position="1"/>
        <end position="30"/>
    </location>
</feature>
<dbReference type="PROSITE" id="PS51832">
    <property type="entry name" value="HD_GYP"/>
    <property type="match status" value="1"/>
</dbReference>
<dbReference type="PROSITE" id="PS51831">
    <property type="entry name" value="HD"/>
    <property type="match status" value="1"/>
</dbReference>
<dbReference type="PANTHER" id="PTHR45138:SF9">
    <property type="entry name" value="DIGUANYLATE CYCLASE DGCM-RELATED"/>
    <property type="match status" value="1"/>
</dbReference>
<dbReference type="SUPFAM" id="SSF55785">
    <property type="entry name" value="PYP-like sensor domain (PAS domain)"/>
    <property type="match status" value="1"/>
</dbReference>
<evidence type="ECO:0000259" key="7">
    <source>
        <dbReference type="PROSITE" id="PS51832"/>
    </source>
</evidence>
<accession>A0A5C6CS86</accession>
<feature type="domain" description="PAS" evidence="4">
    <location>
        <begin position="312"/>
        <end position="360"/>
    </location>
</feature>
<evidence type="ECO:0000259" key="5">
    <source>
        <dbReference type="PROSITE" id="PS50887"/>
    </source>
</evidence>
<dbReference type="PROSITE" id="PS50112">
    <property type="entry name" value="PAS"/>
    <property type="match status" value="1"/>
</dbReference>
<dbReference type="PROSITE" id="PS50887">
    <property type="entry name" value="GGDEF"/>
    <property type="match status" value="1"/>
</dbReference>
<evidence type="ECO:0000313" key="9">
    <source>
        <dbReference type="Proteomes" id="UP000318437"/>
    </source>
</evidence>
<dbReference type="InterPro" id="IPR003607">
    <property type="entry name" value="HD/PDEase_dom"/>
</dbReference>
<evidence type="ECO:0000313" key="8">
    <source>
        <dbReference type="EMBL" id="TWU27372.1"/>
    </source>
</evidence>
<dbReference type="EMBL" id="SJPS01000003">
    <property type="protein sequence ID" value="TWU27372.1"/>
    <property type="molecule type" value="Genomic_DNA"/>
</dbReference>
<dbReference type="Gene3D" id="1.10.3210.10">
    <property type="entry name" value="Hypothetical protein af1432"/>
    <property type="match status" value="1"/>
</dbReference>
<dbReference type="SMART" id="SM00267">
    <property type="entry name" value="GGDEF"/>
    <property type="match status" value="1"/>
</dbReference>
<dbReference type="InterPro" id="IPR000160">
    <property type="entry name" value="GGDEF_dom"/>
</dbReference>
<dbReference type="SMART" id="SM00471">
    <property type="entry name" value="HDc"/>
    <property type="match status" value="1"/>
</dbReference>
<gene>
    <name evidence="8" type="primary">yegE</name>
    <name evidence="8" type="ORF">Pla144_21440</name>
</gene>
<keyword evidence="9" id="KW-1185">Reference proteome</keyword>
<dbReference type="InterPro" id="IPR035965">
    <property type="entry name" value="PAS-like_dom_sf"/>
</dbReference>
<comment type="caution">
    <text evidence="8">The sequence shown here is derived from an EMBL/GenBank/DDBJ whole genome shotgun (WGS) entry which is preliminary data.</text>
</comment>
<dbReference type="InterPro" id="IPR006674">
    <property type="entry name" value="HD_domain"/>
</dbReference>
<comment type="catalytic activity">
    <reaction evidence="2">
        <text>2 GTP = 3',3'-c-di-GMP + 2 diphosphate</text>
        <dbReference type="Rhea" id="RHEA:24898"/>
        <dbReference type="ChEBI" id="CHEBI:33019"/>
        <dbReference type="ChEBI" id="CHEBI:37565"/>
        <dbReference type="ChEBI" id="CHEBI:58805"/>
        <dbReference type="EC" id="2.7.7.65"/>
    </reaction>
</comment>
<keyword evidence="8" id="KW-0548">Nucleotidyltransferase</keyword>
<dbReference type="InterPro" id="IPR050469">
    <property type="entry name" value="Diguanylate_Cyclase"/>
</dbReference>
<name>A0A5C6CS86_9BACT</name>
<dbReference type="Proteomes" id="UP000318437">
    <property type="component" value="Unassembled WGS sequence"/>
</dbReference>
<evidence type="ECO:0000256" key="1">
    <source>
        <dbReference type="ARBA" id="ARBA00012528"/>
    </source>
</evidence>
<dbReference type="Gene3D" id="3.30.450.20">
    <property type="entry name" value="PAS domain"/>
    <property type="match status" value="1"/>
</dbReference>
<reference evidence="8 9" key="1">
    <citation type="submission" date="2019-02" db="EMBL/GenBank/DDBJ databases">
        <title>Deep-cultivation of Planctomycetes and their phenomic and genomic characterization uncovers novel biology.</title>
        <authorList>
            <person name="Wiegand S."/>
            <person name="Jogler M."/>
            <person name="Boedeker C."/>
            <person name="Pinto D."/>
            <person name="Vollmers J."/>
            <person name="Rivas-Marin E."/>
            <person name="Kohn T."/>
            <person name="Peeters S.H."/>
            <person name="Heuer A."/>
            <person name="Rast P."/>
            <person name="Oberbeckmann S."/>
            <person name="Bunk B."/>
            <person name="Jeske O."/>
            <person name="Meyerdierks A."/>
            <person name="Storesund J.E."/>
            <person name="Kallscheuer N."/>
            <person name="Luecker S."/>
            <person name="Lage O.M."/>
            <person name="Pohl T."/>
            <person name="Merkel B.J."/>
            <person name="Hornburger P."/>
            <person name="Mueller R.-W."/>
            <person name="Bruemmer F."/>
            <person name="Labrenz M."/>
            <person name="Spormann A.M."/>
            <person name="Op Den Camp H."/>
            <person name="Overmann J."/>
            <person name="Amann R."/>
            <person name="Jetten M.S.M."/>
            <person name="Mascher T."/>
            <person name="Medema M.H."/>
            <person name="Devos D.P."/>
            <person name="Kaster A.-K."/>
            <person name="Ovreas L."/>
            <person name="Rohde M."/>
            <person name="Galperin M.Y."/>
            <person name="Jogler C."/>
        </authorList>
    </citation>
    <scope>NUCLEOTIDE SEQUENCE [LARGE SCALE GENOMIC DNA]</scope>
    <source>
        <strain evidence="8 9">Pla144</strain>
    </source>
</reference>
<dbReference type="PANTHER" id="PTHR45138">
    <property type="entry name" value="REGULATORY COMPONENTS OF SENSORY TRANSDUCTION SYSTEM"/>
    <property type="match status" value="1"/>
</dbReference>
<proteinExistence type="predicted"/>
<dbReference type="InterPro" id="IPR000014">
    <property type="entry name" value="PAS"/>
</dbReference>
<feature type="domain" description="HD-GYP" evidence="7">
    <location>
        <begin position="72"/>
        <end position="267"/>
    </location>
</feature>
<dbReference type="CDD" id="cd00077">
    <property type="entry name" value="HDc"/>
    <property type="match status" value="1"/>
</dbReference>
<evidence type="ECO:0000259" key="6">
    <source>
        <dbReference type="PROSITE" id="PS51831"/>
    </source>
</evidence>
<evidence type="ECO:0000259" key="4">
    <source>
        <dbReference type="PROSITE" id="PS50112"/>
    </source>
</evidence>
<dbReference type="FunFam" id="3.30.70.270:FF:000001">
    <property type="entry name" value="Diguanylate cyclase domain protein"/>
    <property type="match status" value="1"/>
</dbReference>
<dbReference type="InterPro" id="IPR037522">
    <property type="entry name" value="HD_GYP_dom"/>
</dbReference>
<dbReference type="GO" id="GO:0006355">
    <property type="term" value="P:regulation of DNA-templated transcription"/>
    <property type="evidence" value="ECO:0007669"/>
    <property type="project" value="InterPro"/>
</dbReference>
<dbReference type="Pfam" id="PF13487">
    <property type="entry name" value="HD_5"/>
    <property type="match status" value="1"/>
</dbReference>
<feature type="domain" description="GGDEF" evidence="5">
    <location>
        <begin position="472"/>
        <end position="603"/>
    </location>
</feature>
<dbReference type="OrthoDB" id="9759601at2"/>
<evidence type="ECO:0000256" key="2">
    <source>
        <dbReference type="ARBA" id="ARBA00034247"/>
    </source>
</evidence>
<dbReference type="GO" id="GO:1902201">
    <property type="term" value="P:negative regulation of bacterial-type flagellum-dependent cell motility"/>
    <property type="evidence" value="ECO:0007669"/>
    <property type="project" value="TreeGrafter"/>
</dbReference>
<sequence>MSDTTAIDTEPQEQSNIAQSQEKSTRLVSTESRVAEISSLLRALEDVAGGNGLGQRREEAKSHPTVRHENKLVQVRLGMASGLFTALRQKHPQTAEHSLRVALGCSSWSLYAGLDEETRDTIEVAALLHDIGKIGVPDSILSKPSRLSSEEEALVREQCRQGSDIVAECCGSERVLEAIFHSTTRFDGGEKDQPIRGEGIPLVARMIAIVDAFDSMTTDQVYRSAWSRDRALQELFEYSGSQFDPQLVKQFQEVLSEHHDVLTERVAARWLNELRNSHDELPWQPAHESDTPGSASRMAASDILARPLFEQKLIEAIRDGVVFVDVQAKITLWNKGAEQLTGISRGAATGRTFAPSLLEMCGHGKRRIHDGSCPVARVLRTSSQIRQRLMILGRQGKLVPIDLHAIPVVSRDGAILGATILLHDAQSEASLEEKCEALHAEVTRDPLTKVANRAEFDRMQALFIEAHEQAQHPCSLIMIDIDHFKSINDTYGHQAGDEAIISVAGLLTSMCRTGDLVARYGGEEFAVLCADCNNAHASRRAEEIRKKLEETPHSHLGDRRITASFGVTELQAGDNSETMLRRADRALLMAKEQGRNQVVQLGNGMEQQKSKKKWWWLGRFSGKPVIETSLSTAVPIDIAIAKLRGFVSDHQAKIVSTKDNKVELEIASSKVSFDRRKGDRNIDFRIEMEFSERREQRMNNLGFAAGEYTSTNIEVKVCPRRTSKRRGSDVADRAALILQSVKAYLMAKEECELLAESQLLVL</sequence>
<dbReference type="Pfam" id="PF00990">
    <property type="entry name" value="GGDEF"/>
    <property type="match status" value="1"/>
</dbReference>
<protein>
    <recommendedName>
        <fullName evidence="1">diguanylate cyclase</fullName>
        <ecNumber evidence="1">2.7.7.65</ecNumber>
    </recommendedName>
</protein>
<dbReference type="RefSeq" id="WP_146450589.1">
    <property type="nucleotide sequence ID" value="NZ_SJPS01000003.1"/>
</dbReference>
<dbReference type="NCBIfam" id="TIGR00229">
    <property type="entry name" value="sensory_box"/>
    <property type="match status" value="1"/>
</dbReference>
<keyword evidence="8" id="KW-0808">Transferase</keyword>
<dbReference type="SUPFAM" id="SSF109604">
    <property type="entry name" value="HD-domain/PDEase-like"/>
    <property type="match status" value="1"/>
</dbReference>
<dbReference type="Gene3D" id="3.30.70.270">
    <property type="match status" value="1"/>
</dbReference>
<dbReference type="GO" id="GO:0043709">
    <property type="term" value="P:cell adhesion involved in single-species biofilm formation"/>
    <property type="evidence" value="ECO:0007669"/>
    <property type="project" value="TreeGrafter"/>
</dbReference>
<dbReference type="InterPro" id="IPR029787">
    <property type="entry name" value="Nucleotide_cyclase"/>
</dbReference>
<dbReference type="Pfam" id="PF00989">
    <property type="entry name" value="PAS"/>
    <property type="match status" value="1"/>
</dbReference>
<feature type="domain" description="HD" evidence="6">
    <location>
        <begin position="94"/>
        <end position="216"/>
    </location>
</feature>
<dbReference type="CDD" id="cd01949">
    <property type="entry name" value="GGDEF"/>
    <property type="match status" value="1"/>
</dbReference>
<dbReference type="NCBIfam" id="TIGR00254">
    <property type="entry name" value="GGDEF"/>
    <property type="match status" value="1"/>
</dbReference>